<keyword evidence="5" id="KW-1185">Reference proteome</keyword>
<dbReference type="GO" id="GO:0015093">
    <property type="term" value="F:ferrous iron transmembrane transporter activity"/>
    <property type="evidence" value="ECO:0007669"/>
    <property type="project" value="InterPro"/>
</dbReference>
<dbReference type="GO" id="GO:0005525">
    <property type="term" value="F:GTP binding"/>
    <property type="evidence" value="ECO:0007669"/>
    <property type="project" value="InterPro"/>
</dbReference>
<dbReference type="Proteomes" id="UP000243535">
    <property type="component" value="Unassembled WGS sequence"/>
</dbReference>
<evidence type="ECO:0000313" key="5">
    <source>
        <dbReference type="Proteomes" id="UP000243535"/>
    </source>
</evidence>
<dbReference type="RefSeq" id="WP_055433508.1">
    <property type="nucleotide sequence ID" value="NZ_CYHA01000002.1"/>
</dbReference>
<dbReference type="PANTHER" id="PTHR43185">
    <property type="entry name" value="FERROUS IRON TRANSPORT PROTEIN B"/>
    <property type="match status" value="1"/>
</dbReference>
<dbReference type="OrthoDB" id="9809127at2"/>
<evidence type="ECO:0000256" key="1">
    <source>
        <dbReference type="ARBA" id="ARBA00031200"/>
    </source>
</evidence>
<dbReference type="GO" id="GO:0005886">
    <property type="term" value="C:plasma membrane"/>
    <property type="evidence" value="ECO:0007669"/>
    <property type="project" value="TreeGrafter"/>
</dbReference>
<gene>
    <name evidence="4" type="ORF">Ga0061063_1023</name>
</gene>
<feature type="transmembrane region" description="Helical" evidence="2">
    <location>
        <begin position="441"/>
        <end position="460"/>
    </location>
</feature>
<keyword evidence="2" id="KW-0472">Membrane</keyword>
<accession>A0A0K6GU83</accession>
<dbReference type="STRING" id="375574.GCA_001418035_00816"/>
<dbReference type="InterPro" id="IPR030389">
    <property type="entry name" value="G_FEOB_dom"/>
</dbReference>
<dbReference type="Pfam" id="PF07670">
    <property type="entry name" value="Gate"/>
    <property type="match status" value="2"/>
</dbReference>
<name>A0A0K6GU83_9NEIS</name>
<feature type="transmembrane region" description="Helical" evidence="2">
    <location>
        <begin position="326"/>
        <end position="345"/>
    </location>
</feature>
<protein>
    <recommendedName>
        <fullName evidence="1">Ferrous iron transport protein B</fullName>
    </recommendedName>
</protein>
<proteinExistence type="predicted"/>
<feature type="transmembrane region" description="Helical" evidence="2">
    <location>
        <begin position="279"/>
        <end position="299"/>
    </location>
</feature>
<keyword evidence="2" id="KW-1133">Transmembrane helix</keyword>
<feature type="transmembrane region" description="Helical" evidence="2">
    <location>
        <begin position="466"/>
        <end position="483"/>
    </location>
</feature>
<dbReference type="AlphaFoldDB" id="A0A0K6GU83"/>
<feature type="transmembrane region" description="Helical" evidence="2">
    <location>
        <begin position="562"/>
        <end position="583"/>
    </location>
</feature>
<dbReference type="InterPro" id="IPR011642">
    <property type="entry name" value="Gate_dom"/>
</dbReference>
<dbReference type="CDD" id="cd01879">
    <property type="entry name" value="FeoB"/>
    <property type="match status" value="1"/>
</dbReference>
<dbReference type="InterPro" id="IPR050860">
    <property type="entry name" value="FeoB_GTPase"/>
</dbReference>
<evidence type="ECO:0000259" key="3">
    <source>
        <dbReference type="PROSITE" id="PS51711"/>
    </source>
</evidence>
<feature type="transmembrane region" description="Helical" evidence="2">
    <location>
        <begin position="357"/>
        <end position="380"/>
    </location>
</feature>
<dbReference type="PROSITE" id="PS51711">
    <property type="entry name" value="G_FEOB"/>
    <property type="match status" value="1"/>
</dbReference>
<dbReference type="SUPFAM" id="SSF52540">
    <property type="entry name" value="P-loop containing nucleoside triphosphate hydrolases"/>
    <property type="match status" value="1"/>
</dbReference>
<dbReference type="Pfam" id="PF02421">
    <property type="entry name" value="FeoB_N"/>
    <property type="match status" value="1"/>
</dbReference>
<sequence>MKRFALIGLPNTGKSTLFNRLTGLSQRVGNWPGLTVELARARLLLGGQMVELVDLPGANDLTGYTDDEAVVREVLAGTAFDAVVLVVNAAQLDRQLPLALQVQATGLPCLLVLNMADEAELLGIRVDAAGLAEALGCATVLVSARRMQGWPALTDALNRLAAGDRPAGFARLDALPEHLEAVARTRSVLGSGLWQAPVQLPARLTDRFDAWLMHPWAGLGLFALIMALVFNLTYLVGTPLQTLAGDLLGAVKDSLLAPTLSSLPAIVQSLLLDGLWEGVSTVLTFVPILFVFFILMALVEDSGYLARAAYLTDALMVRLGLDGRGFVMQLMGFGCNVPAILGTRVMRERNQRLLSMLVIPFSLCSARLQVVMFFVSVLFAPGWAPWVLTGFYLLSLAVAAGTAWLFKHRYPACEAYLLEVPPYRLPGIGHVLTRAYGEVRAFLQLASSFILGGVLLVWLLTHVPAGAQGTLADALGTLFAPLLDPIGIRHEMAVALILGFVAKEILLGALAVVYGVSDAGLASAILHQVDPISGISFLIFALVYVPCLSTVAAIRRESGSRAFAALSVAWSISLAWLLSFAFYQGARYWF</sequence>
<organism evidence="4 5">
    <name type="scientific">Gulbenkiania indica</name>
    <dbReference type="NCBI Taxonomy" id="375574"/>
    <lineage>
        <taxon>Bacteria</taxon>
        <taxon>Pseudomonadati</taxon>
        <taxon>Pseudomonadota</taxon>
        <taxon>Betaproteobacteria</taxon>
        <taxon>Neisseriales</taxon>
        <taxon>Chromobacteriaceae</taxon>
        <taxon>Gulbenkiania</taxon>
    </lineage>
</organism>
<dbReference type="PANTHER" id="PTHR43185:SF1">
    <property type="entry name" value="FE(2+) TRANSPORTER FEOB"/>
    <property type="match status" value="1"/>
</dbReference>
<feature type="transmembrane region" description="Helical" evidence="2">
    <location>
        <begin position="216"/>
        <end position="235"/>
    </location>
</feature>
<reference evidence="5" key="1">
    <citation type="submission" date="2015-08" db="EMBL/GenBank/DDBJ databases">
        <authorList>
            <person name="Varghese N."/>
        </authorList>
    </citation>
    <scope>NUCLEOTIDE SEQUENCE [LARGE SCALE GENOMIC DNA]</scope>
    <source>
        <strain evidence="5">DSM 17901</strain>
    </source>
</reference>
<dbReference type="InterPro" id="IPR027417">
    <property type="entry name" value="P-loop_NTPase"/>
</dbReference>
<evidence type="ECO:0000256" key="2">
    <source>
        <dbReference type="SAM" id="Phobius"/>
    </source>
</evidence>
<evidence type="ECO:0000313" key="4">
    <source>
        <dbReference type="EMBL" id="CUA82163.1"/>
    </source>
</evidence>
<dbReference type="Pfam" id="PF07664">
    <property type="entry name" value="FeoB_C"/>
    <property type="match status" value="1"/>
</dbReference>
<feature type="domain" description="FeoB-type G" evidence="3">
    <location>
        <begin position="1"/>
        <end position="163"/>
    </location>
</feature>
<feature type="transmembrane region" description="Helical" evidence="2">
    <location>
        <begin position="535"/>
        <end position="555"/>
    </location>
</feature>
<dbReference type="EMBL" id="CYHA01000002">
    <property type="protein sequence ID" value="CUA82163.1"/>
    <property type="molecule type" value="Genomic_DNA"/>
</dbReference>
<feature type="transmembrane region" description="Helical" evidence="2">
    <location>
        <begin position="386"/>
        <end position="406"/>
    </location>
</feature>
<dbReference type="Gene3D" id="3.40.50.300">
    <property type="entry name" value="P-loop containing nucleotide triphosphate hydrolases"/>
    <property type="match status" value="1"/>
</dbReference>
<feature type="transmembrane region" description="Helical" evidence="2">
    <location>
        <begin position="495"/>
        <end position="515"/>
    </location>
</feature>
<dbReference type="InterPro" id="IPR011640">
    <property type="entry name" value="Fe2_transport_prot_B_C"/>
</dbReference>
<keyword evidence="2" id="KW-0812">Transmembrane</keyword>